<dbReference type="Pfam" id="PF13481">
    <property type="entry name" value="AAA_25"/>
    <property type="match status" value="1"/>
</dbReference>
<gene>
    <name evidence="4" type="ORF">DFR74_111270</name>
</gene>
<dbReference type="InterPro" id="IPR016136">
    <property type="entry name" value="DNA_helicase_N/primase_C"/>
</dbReference>
<keyword evidence="2" id="KW-0238">DNA-binding</keyword>
<dbReference type="GO" id="GO:0006260">
    <property type="term" value="P:DNA replication"/>
    <property type="evidence" value="ECO:0007669"/>
    <property type="project" value="UniProtKB-KW"/>
</dbReference>
<keyword evidence="5" id="KW-1185">Reference proteome</keyword>
<evidence type="ECO:0000256" key="2">
    <source>
        <dbReference type="ARBA" id="ARBA00023125"/>
    </source>
</evidence>
<dbReference type="EMBL" id="QNRE01000011">
    <property type="protein sequence ID" value="RBO87563.1"/>
    <property type="molecule type" value="Genomic_DNA"/>
</dbReference>
<keyword evidence="4" id="KW-0067">ATP-binding</keyword>
<dbReference type="Pfam" id="PF00772">
    <property type="entry name" value="DnaB"/>
    <property type="match status" value="1"/>
</dbReference>
<dbReference type="GO" id="GO:0003678">
    <property type="term" value="F:DNA helicase activity"/>
    <property type="evidence" value="ECO:0007669"/>
    <property type="project" value="InterPro"/>
</dbReference>
<evidence type="ECO:0000256" key="1">
    <source>
        <dbReference type="ARBA" id="ARBA00022705"/>
    </source>
</evidence>
<dbReference type="GO" id="GO:0003677">
    <property type="term" value="F:DNA binding"/>
    <property type="evidence" value="ECO:0007669"/>
    <property type="project" value="UniProtKB-KW"/>
</dbReference>
<protein>
    <submittedName>
        <fullName evidence="4">Replicative DNA helicase</fullName>
    </submittedName>
</protein>
<evidence type="ECO:0000259" key="3">
    <source>
        <dbReference type="Pfam" id="PF00772"/>
    </source>
</evidence>
<dbReference type="InterPro" id="IPR027417">
    <property type="entry name" value="P-loop_NTPase"/>
</dbReference>
<proteinExistence type="predicted"/>
<name>A0A366DC04_9NOCA</name>
<dbReference type="GO" id="GO:0005524">
    <property type="term" value="F:ATP binding"/>
    <property type="evidence" value="ECO:0007669"/>
    <property type="project" value="InterPro"/>
</dbReference>
<dbReference type="InterPro" id="IPR007693">
    <property type="entry name" value="DNA_helicase_DnaB-like_N"/>
</dbReference>
<evidence type="ECO:0000313" key="4">
    <source>
        <dbReference type="EMBL" id="RBO87563.1"/>
    </source>
</evidence>
<dbReference type="STRING" id="1210090.GCA_001613185_01393"/>
<reference evidence="4 5" key="1">
    <citation type="submission" date="2018-06" db="EMBL/GenBank/DDBJ databases">
        <title>Genomic Encyclopedia of Type Strains, Phase IV (KMG-IV): sequencing the most valuable type-strain genomes for metagenomic binning, comparative biology and taxonomic classification.</title>
        <authorList>
            <person name="Goeker M."/>
        </authorList>
    </citation>
    <scope>NUCLEOTIDE SEQUENCE [LARGE SCALE GENOMIC DNA]</scope>
    <source>
        <strain evidence="4 5">DSM 44599</strain>
    </source>
</reference>
<feature type="domain" description="DNA helicase DnaB-like N-terminal" evidence="3">
    <location>
        <begin position="10"/>
        <end position="99"/>
    </location>
</feature>
<dbReference type="Gene3D" id="3.40.50.300">
    <property type="entry name" value="P-loop containing nucleotide triphosphate hydrolases"/>
    <property type="match status" value="1"/>
</dbReference>
<organism evidence="4 5">
    <name type="scientific">Nocardia puris</name>
    <dbReference type="NCBI Taxonomy" id="208602"/>
    <lineage>
        <taxon>Bacteria</taxon>
        <taxon>Bacillati</taxon>
        <taxon>Actinomycetota</taxon>
        <taxon>Actinomycetes</taxon>
        <taxon>Mycobacteriales</taxon>
        <taxon>Nocardiaceae</taxon>
        <taxon>Nocardia</taxon>
    </lineage>
</organism>
<keyword evidence="4" id="KW-0347">Helicase</keyword>
<dbReference type="Proteomes" id="UP000252586">
    <property type="component" value="Unassembled WGS sequence"/>
</dbReference>
<sequence>MAGLTTGEQQAYDVTAERALIGVTLLSPDVVRAAFLSVGAEDWYTPALRDIAAVIRGLMLRDHAVDPNTVLVEAQARGLVPGKISPVVLIECQQSAGLPESAPLLAQRIRDLSAARKLSEAALRLAQRMESAWTSGIESVDIAAAVAEARRACDDAERIAADLTSDPPMDMGAFLEIEDTRSWLIPGLLERAERIVLTGAEGGGKSVLTSQLAVCMAAGLHPFTAEPLGAGQHGIRVLVVDCENSAPQSRRRFRWVIGLADAARHQRGLSPVSWGEQMFIDMRPAGIDLLRGQDTAWLERAITAVAPDLLVLGPLYKLHHENPSDETAARELVWILDTLRERHGFALLTEAHAGNASDLNGDRMMRPLGSSLFRRWPEFGFGLRRAKNDPGGPRAELVDVVSWRGSREERAWPSQLQHSHVLPWMPADPDYYLQLPRTR</sequence>
<dbReference type="OrthoDB" id="4926055at2"/>
<keyword evidence="4" id="KW-0547">Nucleotide-binding</keyword>
<dbReference type="SUPFAM" id="SSF48024">
    <property type="entry name" value="N-terminal domain of DnaB helicase"/>
    <property type="match status" value="1"/>
</dbReference>
<dbReference type="RefSeq" id="WP_067505121.1">
    <property type="nucleotide sequence ID" value="NZ_QNRE01000011.1"/>
</dbReference>
<keyword evidence="1" id="KW-0235">DNA replication</keyword>
<dbReference type="AlphaFoldDB" id="A0A366DC04"/>
<keyword evidence="4" id="KW-0378">Hydrolase</keyword>
<evidence type="ECO:0000313" key="5">
    <source>
        <dbReference type="Proteomes" id="UP000252586"/>
    </source>
</evidence>
<comment type="caution">
    <text evidence="4">The sequence shown here is derived from an EMBL/GenBank/DDBJ whole genome shotgun (WGS) entry which is preliminary data.</text>
</comment>
<dbReference type="Gene3D" id="1.10.860.10">
    <property type="entry name" value="DNAb Helicase, Chain A"/>
    <property type="match status" value="1"/>
</dbReference>
<accession>A0A366DC04</accession>
<dbReference type="InterPro" id="IPR036185">
    <property type="entry name" value="DNA_heli_DnaB-like_N_sf"/>
</dbReference>
<dbReference type="SUPFAM" id="SSF52540">
    <property type="entry name" value="P-loop containing nucleoside triphosphate hydrolases"/>
    <property type="match status" value="1"/>
</dbReference>